<reference evidence="2" key="1">
    <citation type="journal article" date="2013" name="Ind. Biotechnol.">
        <title>Comparative genomics analysis of Trichoderma reesei strains.</title>
        <authorList>
            <person name="Koike H."/>
            <person name="Aerts A."/>
            <person name="LaButti K."/>
            <person name="Grigoriev I.V."/>
            <person name="Baker S.E."/>
        </authorList>
    </citation>
    <scope>NUCLEOTIDE SEQUENCE [LARGE SCALE GENOMIC DNA]</scope>
    <source>
        <strain evidence="2">ATCC 56765 / BCRC 32924 / NRRL 11460 / Rut C-30</strain>
    </source>
</reference>
<name>A0A024SNJ4_HYPJR</name>
<organism evidence="1 2">
    <name type="scientific">Hypocrea jecorina (strain ATCC 56765 / BCRC 32924 / NRRL 11460 / Rut C-30)</name>
    <name type="common">Trichoderma reesei</name>
    <dbReference type="NCBI Taxonomy" id="1344414"/>
    <lineage>
        <taxon>Eukaryota</taxon>
        <taxon>Fungi</taxon>
        <taxon>Dikarya</taxon>
        <taxon>Ascomycota</taxon>
        <taxon>Pezizomycotina</taxon>
        <taxon>Sordariomycetes</taxon>
        <taxon>Hypocreomycetidae</taxon>
        <taxon>Hypocreales</taxon>
        <taxon>Hypocreaceae</taxon>
        <taxon>Trichoderma</taxon>
    </lineage>
</organism>
<evidence type="ECO:0000313" key="1">
    <source>
        <dbReference type="EMBL" id="ETS06986.1"/>
    </source>
</evidence>
<dbReference type="HOGENOM" id="CLU_748145_0_0_1"/>
<gene>
    <name evidence="1" type="ORF">M419DRAFT_69661</name>
</gene>
<proteinExistence type="predicted"/>
<dbReference type="Proteomes" id="UP000024376">
    <property type="component" value="Unassembled WGS sequence"/>
</dbReference>
<sequence>MPACRDNLYPVAWYCSHMQLSPPAAHMYESMYQDMRVTENSDEMRMHVLAGLGHCIEDKQLVDWQWTRPSKTLGHAFEVPEVQKNRAITPKTRLRDGWHRDNARMSAQGGHFTRAAEETTPPASGMPVRVQLRLKSARPPSATLKSGGGRHTIGLVCPVSHVAASFSDQSLLFQSREIMMWFAATPLQLYKYVGLRSRCPNGAGLLRVPRWRAQVLVPAGSGTDMHVCTYMYPALGNMPGFPCLFLNTSANELTADSGRGHVLLRRVRPSTDAPTGDSHAETCCARGPIGLESRIKALVSWGAASCESWPTGGPASEQQSSILEMVVIITRHLLDAQFLGKLNRHEMTPWALAAVDCIGVKKCLRIQAVE</sequence>
<accession>A0A024SNJ4</accession>
<dbReference type="EMBL" id="KI911139">
    <property type="protein sequence ID" value="ETS06986.1"/>
    <property type="molecule type" value="Genomic_DNA"/>
</dbReference>
<dbReference type="KEGG" id="trr:M419DRAFT_69661"/>
<protein>
    <submittedName>
        <fullName evidence="1">Uncharacterized protein</fullName>
    </submittedName>
</protein>
<evidence type="ECO:0000313" key="2">
    <source>
        <dbReference type="Proteomes" id="UP000024376"/>
    </source>
</evidence>
<dbReference type="AlphaFoldDB" id="A0A024SNJ4"/>